<dbReference type="PANTHER" id="PTHR13847:SF213">
    <property type="entry name" value="DEPENDENT OXIDOREDUCTASE, PUTATIVE-RELATED"/>
    <property type="match status" value="1"/>
</dbReference>
<sequence>MAKSHPEDISRLCTALATKASQDPGLPVPNPTTAYWQSEVHELANHQSATLPATADIVIIGSGITGVSTAYHLLQQQPTFAISILEARSLTSGATGRNGGHCKEVPYVDYPELKELHGREGAGKIVKFRLAQLDALLELSASLGSEASSAVVRRVDGLDVYYDQEVFDKMKEKLADYLADFPDQKDTWLVFEGDDINEKFGTVNAVGCMTGPAGALWPYKVVGAVTSYLFNSRKYPNLTIETHTPVESISTTTSSASATHPVVVKTSRGEIHANYVIHCTNGHAGHLLPGLRGKLFPIRGQMTRQAAPAEFPRVGDRRSWILHYAPGYDYITQSPFSASGDIYIGGGLLKALLSGNVTVEDADIGNVRDDLQSEEALKALETAIEERFRGGKGTRILDKWTGVMGFTVDEAPIVGRVPDDISGRRASREWVAAGFCGHGMAYCWLTGKAVAEMLLKGEDSVNEWFPTEEYACSNQRLQRTTLHDSLLSFIETVA</sequence>
<dbReference type="OrthoDB" id="512662at2759"/>
<evidence type="ECO:0000313" key="3">
    <source>
        <dbReference type="Proteomes" id="UP000509510"/>
    </source>
</evidence>
<organism evidence="2 3">
    <name type="scientific">Talaromyces rugulosus</name>
    <name type="common">Penicillium rugulosum</name>
    <dbReference type="NCBI Taxonomy" id="121627"/>
    <lineage>
        <taxon>Eukaryota</taxon>
        <taxon>Fungi</taxon>
        <taxon>Dikarya</taxon>
        <taxon>Ascomycota</taxon>
        <taxon>Pezizomycotina</taxon>
        <taxon>Eurotiomycetes</taxon>
        <taxon>Eurotiomycetidae</taxon>
        <taxon>Eurotiales</taxon>
        <taxon>Trichocomaceae</taxon>
        <taxon>Talaromyces</taxon>
        <taxon>Talaromyces sect. Islandici</taxon>
    </lineage>
</organism>
<proteinExistence type="predicted"/>
<dbReference type="EMBL" id="CP055903">
    <property type="protein sequence ID" value="QKX63356.1"/>
    <property type="molecule type" value="Genomic_DNA"/>
</dbReference>
<reference evidence="3" key="1">
    <citation type="submission" date="2020-06" db="EMBL/GenBank/DDBJ databases">
        <title>A chromosome-scale genome assembly of Talaromyces rugulosus W13939.</title>
        <authorList>
            <person name="Wang B."/>
            <person name="Guo L."/>
            <person name="Ye K."/>
            <person name="Wang L."/>
        </authorList>
    </citation>
    <scope>NUCLEOTIDE SEQUENCE [LARGE SCALE GENOMIC DNA]</scope>
    <source>
        <strain evidence="3">W13939</strain>
    </source>
</reference>
<dbReference type="InterPro" id="IPR036188">
    <property type="entry name" value="FAD/NAD-bd_sf"/>
</dbReference>
<gene>
    <name evidence="2" type="ORF">TRUGW13939_10526</name>
</gene>
<feature type="domain" description="FAD dependent oxidoreductase" evidence="1">
    <location>
        <begin position="56"/>
        <end position="453"/>
    </location>
</feature>
<dbReference type="Pfam" id="PF01266">
    <property type="entry name" value="DAO"/>
    <property type="match status" value="1"/>
</dbReference>
<evidence type="ECO:0000313" key="2">
    <source>
        <dbReference type="EMBL" id="QKX63356.1"/>
    </source>
</evidence>
<dbReference type="InterPro" id="IPR006076">
    <property type="entry name" value="FAD-dep_OxRdtase"/>
</dbReference>
<dbReference type="Gene3D" id="3.30.9.10">
    <property type="entry name" value="D-Amino Acid Oxidase, subunit A, domain 2"/>
    <property type="match status" value="1"/>
</dbReference>
<dbReference type="GO" id="GO:0005737">
    <property type="term" value="C:cytoplasm"/>
    <property type="evidence" value="ECO:0007669"/>
    <property type="project" value="TreeGrafter"/>
</dbReference>
<dbReference type="GeneID" id="55998005"/>
<dbReference type="SUPFAM" id="SSF51905">
    <property type="entry name" value="FAD/NAD(P)-binding domain"/>
    <property type="match status" value="1"/>
</dbReference>
<dbReference type="Proteomes" id="UP000509510">
    <property type="component" value="Chromosome VI"/>
</dbReference>
<dbReference type="RefSeq" id="XP_035349530.1">
    <property type="nucleotide sequence ID" value="XM_035493637.1"/>
</dbReference>
<evidence type="ECO:0000259" key="1">
    <source>
        <dbReference type="Pfam" id="PF01266"/>
    </source>
</evidence>
<dbReference type="Gene3D" id="3.50.50.60">
    <property type="entry name" value="FAD/NAD(P)-binding domain"/>
    <property type="match status" value="1"/>
</dbReference>
<dbReference type="AlphaFoldDB" id="A0A7H8RAN7"/>
<dbReference type="KEGG" id="trg:TRUGW13939_10526"/>
<dbReference type="PANTHER" id="PTHR13847">
    <property type="entry name" value="SARCOSINE DEHYDROGENASE-RELATED"/>
    <property type="match status" value="1"/>
</dbReference>
<keyword evidence="3" id="KW-1185">Reference proteome</keyword>
<accession>A0A7H8RAN7</accession>
<protein>
    <recommendedName>
        <fullName evidence="1">FAD dependent oxidoreductase domain-containing protein</fullName>
    </recommendedName>
</protein>
<name>A0A7H8RAN7_TALRU</name>